<gene>
    <name evidence="1" type="ORF">O6H91_03G048800</name>
</gene>
<keyword evidence="2" id="KW-1185">Reference proteome</keyword>
<dbReference type="Proteomes" id="UP001162992">
    <property type="component" value="Chromosome 3"/>
</dbReference>
<evidence type="ECO:0000313" key="1">
    <source>
        <dbReference type="EMBL" id="KAJ7561948.1"/>
    </source>
</evidence>
<dbReference type="EMBL" id="CM055094">
    <property type="protein sequence ID" value="KAJ7561948.1"/>
    <property type="molecule type" value="Genomic_DNA"/>
</dbReference>
<sequence>MIYGAKLGSSISRPAQYIMFANGSADQDCVDEVMSEEQQVVTCPSSEEFRASAWVSCREQYDKIYRRSVEDPNGFWGGEASKYFWETKWKSSNGNVHSGNFDLRKGPISVEWFKGGKTNICYNALDKHVKAGKGDDIAIYWEGNEPWQHKRLSYKELLGMVCQLANFLRSVGVKKGDSVAIYLPMLPELPTAMLACARIGAIHTVVFGGFSADALGQQLIASKAKVLITTSRVWRGRKVIKLKEIVEEALSRALAEEGFTIETCLTIENDSTVKRRDTPLTKKKDVSWQDLMSSYSTECDVEWVHAEDPLFLLYTSGNTGTPKGIVHTVGGCMVYTAATFKYMFDYHAGEVYWCTTDCGWITGHSYLIYGPFLNRAAVVLFEGIPTYPYASRYWEVIDKYSVNIFYTTPTTIQALMCFGDEFMKAYSQKSLRLLGSIGEPINNNAWRWFYEAVGNQHCPIIDIRWQMKLGGFESTTIEDKKSELSRESNGALYLKALWPGTCTTILGDNSQYVMQDLTPFKSYKFSR</sequence>
<organism evidence="1 2">
    <name type="scientific">Diphasiastrum complanatum</name>
    <name type="common">Issler's clubmoss</name>
    <name type="synonym">Lycopodium complanatum</name>
    <dbReference type="NCBI Taxonomy" id="34168"/>
    <lineage>
        <taxon>Eukaryota</taxon>
        <taxon>Viridiplantae</taxon>
        <taxon>Streptophyta</taxon>
        <taxon>Embryophyta</taxon>
        <taxon>Tracheophyta</taxon>
        <taxon>Lycopodiopsida</taxon>
        <taxon>Lycopodiales</taxon>
        <taxon>Lycopodiaceae</taxon>
        <taxon>Lycopodioideae</taxon>
        <taxon>Diphasiastrum</taxon>
    </lineage>
</organism>
<accession>A0ACC2E614</accession>
<evidence type="ECO:0000313" key="2">
    <source>
        <dbReference type="Proteomes" id="UP001162992"/>
    </source>
</evidence>
<name>A0ACC2E614_DIPCM</name>
<protein>
    <submittedName>
        <fullName evidence="1">Uncharacterized protein</fullName>
    </submittedName>
</protein>
<proteinExistence type="predicted"/>
<reference evidence="2" key="1">
    <citation type="journal article" date="2024" name="Proc. Natl. Acad. Sci. U.S.A.">
        <title>Extraordinary preservation of gene collinearity over three hundred million years revealed in homosporous lycophytes.</title>
        <authorList>
            <person name="Li C."/>
            <person name="Wickell D."/>
            <person name="Kuo L.Y."/>
            <person name="Chen X."/>
            <person name="Nie B."/>
            <person name="Liao X."/>
            <person name="Peng D."/>
            <person name="Ji J."/>
            <person name="Jenkins J."/>
            <person name="Williams M."/>
            <person name="Shu S."/>
            <person name="Plott C."/>
            <person name="Barry K."/>
            <person name="Rajasekar S."/>
            <person name="Grimwood J."/>
            <person name="Han X."/>
            <person name="Sun S."/>
            <person name="Hou Z."/>
            <person name="He W."/>
            <person name="Dai G."/>
            <person name="Sun C."/>
            <person name="Schmutz J."/>
            <person name="Leebens-Mack J.H."/>
            <person name="Li F.W."/>
            <person name="Wang L."/>
        </authorList>
    </citation>
    <scope>NUCLEOTIDE SEQUENCE [LARGE SCALE GENOMIC DNA]</scope>
    <source>
        <strain evidence="2">cv. PW_Plant_1</strain>
    </source>
</reference>
<comment type="caution">
    <text evidence="1">The sequence shown here is derived from an EMBL/GenBank/DDBJ whole genome shotgun (WGS) entry which is preliminary data.</text>
</comment>